<name>A0A5C8CG03_9SPIR</name>
<dbReference type="Pfam" id="PF06202">
    <property type="entry name" value="GDE_C"/>
    <property type="match status" value="1"/>
</dbReference>
<evidence type="ECO:0000313" key="4">
    <source>
        <dbReference type="Proteomes" id="UP000325116"/>
    </source>
</evidence>
<dbReference type="EMBL" id="SAXT01000005">
    <property type="protein sequence ID" value="TXJ11613.1"/>
    <property type="molecule type" value="Genomic_DNA"/>
</dbReference>
<comment type="caution">
    <text evidence="3">The sequence shown here is derived from an EMBL/GenBank/DDBJ whole genome shotgun (WGS) entry which is preliminary data.</text>
</comment>
<sequence length="625" mass="72991">MILLKNNLCMGIFYNENEIQTTNYAGIYYNDTRFFENWTWNFERKCVKIYENISKFEELKQLWTIFKNHTQEIAIERIFKVKNDGISESLKLKNYDIKETKKDILELNINSNFMDMMYIRNNAGFSSGELKEGYEPPKYYYKVDNDKIKIEAIDQVGFKYYAEIKINSDFNFEFDGKKIYIEYSLSPKEEKEISINVCLQDDYNIKPVKRPDYIEFENKFEKLYEKYPLYKNEIKKSVQSIYALMSNYEDKWIITAGMPIFAVPFGRDSLISAYFVLPYLPEITRDTLLYLGSKIGNRESNYNQEEIGKIPHELRNGELSRIDLIPFKTYYGAADTTSLYIMILNEYIKYTKDYSFIEETKPIWEKALSWIKTKISSNYMIDFYNGNSMGLSVQSWKDSADSMNHKDGSSAKPPLYVSEVQGYTYKACLIASEFYDYLKNENLSKEYKSLSDKILDMINNRFWNEELGIYAMALDKDLKQLEVVSSDAGHMLWSETADKEKAKLIIKNLLSEEMFSGFGIRTLNSKAKNYNPNSYHNGSVWAHDTIICALGMNKYGFKEEASKVALGILEAAKYWGIYSLPELFSGYDNETWKEPIAYPEACSLQGWSSASLFGCLYILDSRDNK</sequence>
<evidence type="ECO:0000259" key="2">
    <source>
        <dbReference type="Pfam" id="PF14742"/>
    </source>
</evidence>
<dbReference type="SUPFAM" id="SSF48208">
    <property type="entry name" value="Six-hairpin glycosidases"/>
    <property type="match status" value="1"/>
</dbReference>
<gene>
    <name evidence="3" type="ORF">EPJ80_07805</name>
</gene>
<dbReference type="Pfam" id="PF14742">
    <property type="entry name" value="GDE_N_bis"/>
    <property type="match status" value="1"/>
</dbReference>
<evidence type="ECO:0000259" key="1">
    <source>
        <dbReference type="Pfam" id="PF06202"/>
    </source>
</evidence>
<dbReference type="GO" id="GO:0005975">
    <property type="term" value="P:carbohydrate metabolic process"/>
    <property type="evidence" value="ECO:0007669"/>
    <property type="project" value="InterPro"/>
</dbReference>
<evidence type="ECO:0000313" key="3">
    <source>
        <dbReference type="EMBL" id="TXJ11613.1"/>
    </source>
</evidence>
<dbReference type="AlphaFoldDB" id="A0A5C8CG03"/>
<protein>
    <recommendedName>
        <fullName evidence="5">Amylo-alpha-1,6-glucosidase</fullName>
    </recommendedName>
</protein>
<evidence type="ECO:0008006" key="5">
    <source>
        <dbReference type="Google" id="ProtNLM"/>
    </source>
</evidence>
<proteinExistence type="predicted"/>
<dbReference type="RefSeq" id="WP_147758547.1">
    <property type="nucleotide sequence ID" value="NZ_SAXT01000005.1"/>
</dbReference>
<dbReference type="InterPro" id="IPR032790">
    <property type="entry name" value="GDE_C"/>
</dbReference>
<dbReference type="InterPro" id="IPR032856">
    <property type="entry name" value="GDE_N_bis"/>
</dbReference>
<dbReference type="Gene3D" id="1.50.10.10">
    <property type="match status" value="1"/>
</dbReference>
<feature type="domain" description="Putative glycogen debranching enzyme N-terminal" evidence="2">
    <location>
        <begin position="6"/>
        <end position="195"/>
    </location>
</feature>
<dbReference type="InterPro" id="IPR012341">
    <property type="entry name" value="6hp_glycosidase-like_sf"/>
</dbReference>
<accession>A0A5C8CG03</accession>
<dbReference type="InterPro" id="IPR008928">
    <property type="entry name" value="6-hairpin_glycosidase_sf"/>
</dbReference>
<reference evidence="3 4" key="1">
    <citation type="journal article" date="1992" name="Lakartidningen">
        <title>[Penicillin V and not amoxicillin is the first choice preparation in acute otitis].</title>
        <authorList>
            <person name="Kamme C."/>
            <person name="Lundgren K."/>
            <person name="Prellner K."/>
        </authorList>
    </citation>
    <scope>NUCLEOTIDE SEQUENCE [LARGE SCALE GENOMIC DNA]</scope>
    <source>
        <strain evidence="3 4">W1</strain>
    </source>
</reference>
<feature type="domain" description="Glycogen debranching enzyme C-terminal" evidence="1">
    <location>
        <begin position="248"/>
        <end position="612"/>
    </location>
</feature>
<dbReference type="Proteomes" id="UP000325116">
    <property type="component" value="Unassembled WGS sequence"/>
</dbReference>
<organism evidence="3 4">
    <name type="scientific">Brachyspira aalborgi</name>
    <dbReference type="NCBI Taxonomy" id="29522"/>
    <lineage>
        <taxon>Bacteria</taxon>
        <taxon>Pseudomonadati</taxon>
        <taxon>Spirochaetota</taxon>
        <taxon>Spirochaetia</taxon>
        <taxon>Brachyspirales</taxon>
        <taxon>Brachyspiraceae</taxon>
        <taxon>Brachyspira</taxon>
    </lineage>
</organism>